<dbReference type="InterPro" id="IPR052389">
    <property type="entry name" value="Sec_Metab_Biosynth-Assoc"/>
</dbReference>
<accession>A0AAJ0D077</accession>
<evidence type="ECO:0000313" key="4">
    <source>
        <dbReference type="Proteomes" id="UP001251528"/>
    </source>
</evidence>
<evidence type="ECO:0000313" key="3">
    <source>
        <dbReference type="EMBL" id="KAK2612683.1"/>
    </source>
</evidence>
<proteinExistence type="predicted"/>
<dbReference type="Proteomes" id="UP001251528">
    <property type="component" value="Unassembled WGS sequence"/>
</dbReference>
<dbReference type="Pfam" id="PF13622">
    <property type="entry name" value="4HBT_3"/>
    <property type="match status" value="1"/>
</dbReference>
<dbReference type="Gene3D" id="2.40.160.210">
    <property type="entry name" value="Acyl-CoA thioesterase, double hotdog domain"/>
    <property type="match status" value="1"/>
</dbReference>
<name>A0AAJ0D077_9HYPO</name>
<dbReference type="InterPro" id="IPR049450">
    <property type="entry name" value="ACOT8-like_C"/>
</dbReference>
<dbReference type="AlphaFoldDB" id="A0AAJ0D077"/>
<dbReference type="InterPro" id="IPR029069">
    <property type="entry name" value="HotDog_dom_sf"/>
</dbReference>
<dbReference type="Pfam" id="PF20789">
    <property type="entry name" value="4HBT_3C"/>
    <property type="match status" value="1"/>
</dbReference>
<dbReference type="EMBL" id="JASWJB010000013">
    <property type="protein sequence ID" value="KAK2612683.1"/>
    <property type="molecule type" value="Genomic_DNA"/>
</dbReference>
<dbReference type="SUPFAM" id="SSF54637">
    <property type="entry name" value="Thioesterase/thiol ester dehydrase-isomerase"/>
    <property type="match status" value="1"/>
</dbReference>
<evidence type="ECO:0000259" key="1">
    <source>
        <dbReference type="Pfam" id="PF13622"/>
    </source>
</evidence>
<organism evidence="3 4">
    <name type="scientific">Conoideocrella luteorostrata</name>
    <dbReference type="NCBI Taxonomy" id="1105319"/>
    <lineage>
        <taxon>Eukaryota</taxon>
        <taxon>Fungi</taxon>
        <taxon>Dikarya</taxon>
        <taxon>Ascomycota</taxon>
        <taxon>Pezizomycotina</taxon>
        <taxon>Sordariomycetes</taxon>
        <taxon>Hypocreomycetidae</taxon>
        <taxon>Hypocreales</taxon>
        <taxon>Clavicipitaceae</taxon>
        <taxon>Conoideocrella</taxon>
    </lineage>
</organism>
<evidence type="ECO:0000259" key="2">
    <source>
        <dbReference type="Pfam" id="PF20789"/>
    </source>
</evidence>
<reference evidence="3" key="1">
    <citation type="submission" date="2023-06" db="EMBL/GenBank/DDBJ databases">
        <title>Conoideocrella luteorostrata (Hypocreales: Clavicipitaceae), a potential biocontrol fungus for elongate hemlock scale in United States Christmas tree production areas.</title>
        <authorList>
            <person name="Barrett H."/>
            <person name="Lovett B."/>
            <person name="Macias A.M."/>
            <person name="Stajich J.E."/>
            <person name="Kasson M.T."/>
        </authorList>
    </citation>
    <scope>NUCLEOTIDE SEQUENCE</scope>
    <source>
        <strain evidence="3">ARSEF 14590</strain>
    </source>
</reference>
<feature type="domain" description="Acyl-CoA thioesterase-like N-terminal HotDog" evidence="1">
    <location>
        <begin position="25"/>
        <end position="113"/>
    </location>
</feature>
<protein>
    <submittedName>
        <fullName evidence="3">Uncharacterized protein</fullName>
    </submittedName>
</protein>
<sequence length="333" mass="37003">MTSILLKQINLKRISPNTYAVSWDTEWTLGTTLMGGCVAAQIHHAAATHLVTDAALAAQNQPDILSLHVEFLRPCERLDSCISITPLKVGPVACTLQLQLSQAGKLRVVALATSTNFDQSLGPDATTAWSLHPPPSPKPDFDRVLAHQPDENWIPGILDGEIISVTRRKLGLHPRAGFPVAGVCDAWNCFLADERMDATYLTMMADIIPSMSDTLMRNGGLYDAHAFQDRMERWAQNNPGIPCLLTNTIAEAMQAKTFNHTVNLDIEYKRRLPREGQQWLFSRASTKMLQGGRMDLDITMCNEHMELVAIAHQNILVLEAQRKFRKRSEVAAL</sequence>
<dbReference type="InterPro" id="IPR042171">
    <property type="entry name" value="Acyl-CoA_hotdog"/>
</dbReference>
<dbReference type="PANTHER" id="PTHR38110:SF4">
    <property type="entry name" value="THIOESTERASE-LIKE SUPERFAMILY-DOMAIN-CONTAINING PROTEIN"/>
    <property type="match status" value="1"/>
</dbReference>
<dbReference type="PANTHER" id="PTHR38110">
    <property type="entry name" value="CHROMOSOME 23, WHOLE GENOME SHOTGUN SEQUENCE"/>
    <property type="match status" value="1"/>
</dbReference>
<comment type="caution">
    <text evidence="3">The sequence shown here is derived from an EMBL/GenBank/DDBJ whole genome shotgun (WGS) entry which is preliminary data.</text>
</comment>
<dbReference type="InterPro" id="IPR049449">
    <property type="entry name" value="TesB_ACOT8-like_N"/>
</dbReference>
<gene>
    <name evidence="3" type="ORF">QQS21_001300</name>
</gene>
<keyword evidence="4" id="KW-1185">Reference proteome</keyword>
<feature type="domain" description="Acyl-CoA thioesterase-like C-terminal" evidence="2">
    <location>
        <begin position="164"/>
        <end position="317"/>
    </location>
</feature>